<organism evidence="1 2">
    <name type="scientific">Martelella mangrovi</name>
    <dbReference type="NCBI Taxonomy" id="1397477"/>
    <lineage>
        <taxon>Bacteria</taxon>
        <taxon>Pseudomonadati</taxon>
        <taxon>Pseudomonadota</taxon>
        <taxon>Alphaproteobacteria</taxon>
        <taxon>Hyphomicrobiales</taxon>
        <taxon>Aurantimonadaceae</taxon>
        <taxon>Martelella</taxon>
    </lineage>
</organism>
<protein>
    <recommendedName>
        <fullName evidence="3">Lipoprotein</fullName>
    </recommendedName>
</protein>
<evidence type="ECO:0008006" key="3">
    <source>
        <dbReference type="Google" id="ProtNLM"/>
    </source>
</evidence>
<reference evidence="1 2" key="1">
    <citation type="submission" date="2024-06" db="EMBL/GenBank/DDBJ databases">
        <title>Genomic Encyclopedia of Type Strains, Phase IV (KMG-IV): sequencing the most valuable type-strain genomes for metagenomic binning, comparative biology and taxonomic classification.</title>
        <authorList>
            <person name="Goeker M."/>
        </authorList>
    </citation>
    <scope>NUCLEOTIDE SEQUENCE [LARGE SCALE GENOMIC DNA]</scope>
    <source>
        <strain evidence="1 2">DSM 28102</strain>
    </source>
</reference>
<keyword evidence="2" id="KW-1185">Reference proteome</keyword>
<evidence type="ECO:0000313" key="1">
    <source>
        <dbReference type="EMBL" id="MET3602116.1"/>
    </source>
</evidence>
<sequence length="78" mass="8568">MERIGQWLLRSEPFEMRIKQGNDAMYKTAMCLIFGFAFLGLTACNGNQTNPANSSYSYTGFDSSAPVNVNPEADGSSF</sequence>
<gene>
    <name evidence="1" type="ORF">ABID12_004083</name>
</gene>
<name>A0ABV2IH34_9HYPH</name>
<dbReference type="RefSeq" id="WP_354435875.1">
    <property type="nucleotide sequence ID" value="NZ_JBEPLY010000021.1"/>
</dbReference>
<accession>A0ABV2IH34</accession>
<dbReference type="EMBL" id="JBEPLY010000021">
    <property type="protein sequence ID" value="MET3602116.1"/>
    <property type="molecule type" value="Genomic_DNA"/>
</dbReference>
<proteinExistence type="predicted"/>
<evidence type="ECO:0000313" key="2">
    <source>
        <dbReference type="Proteomes" id="UP001549164"/>
    </source>
</evidence>
<comment type="caution">
    <text evidence="1">The sequence shown here is derived from an EMBL/GenBank/DDBJ whole genome shotgun (WGS) entry which is preliminary data.</text>
</comment>
<dbReference type="Proteomes" id="UP001549164">
    <property type="component" value="Unassembled WGS sequence"/>
</dbReference>